<dbReference type="EMBL" id="QAID01000035">
    <property type="protein sequence ID" value="MDN4578188.1"/>
    <property type="molecule type" value="Genomic_DNA"/>
</dbReference>
<accession>A0AAW7MLI4</accession>
<organism evidence="1 4">
    <name type="scientific">Pandoraea cepalis</name>
    <dbReference type="NCBI Taxonomy" id="2508294"/>
    <lineage>
        <taxon>Bacteria</taxon>
        <taxon>Pseudomonadati</taxon>
        <taxon>Pseudomonadota</taxon>
        <taxon>Betaproteobacteria</taxon>
        <taxon>Burkholderiales</taxon>
        <taxon>Burkholderiaceae</taxon>
        <taxon>Pandoraea</taxon>
    </lineage>
</organism>
<proteinExistence type="predicted"/>
<gene>
    <name evidence="1" type="ORF">DBA34_10290</name>
    <name evidence="2" type="ORF">DBB29_08670</name>
</gene>
<keyword evidence="3" id="KW-1185">Reference proteome</keyword>
<dbReference type="Proteomes" id="UP001172791">
    <property type="component" value="Unassembled WGS sequence"/>
</dbReference>
<evidence type="ECO:0000313" key="4">
    <source>
        <dbReference type="Proteomes" id="UP001172791"/>
    </source>
</evidence>
<dbReference type="Proteomes" id="UP001172788">
    <property type="component" value="Unassembled WGS sequence"/>
</dbReference>
<evidence type="ECO:0000313" key="2">
    <source>
        <dbReference type="EMBL" id="MDN4578188.1"/>
    </source>
</evidence>
<dbReference type="RefSeq" id="WP_301234510.1">
    <property type="nucleotide sequence ID" value="NZ_QAIC01000037.1"/>
</dbReference>
<sequence>MENRNSLARLVAKPTQNVMDAARSVADVAFPAAEQPAERPYFNLRTVERASGDKVVTCKATIGGRDAAATQVRIPHALRDKLDKYTSGPATVVLVALADAMLDQLMAGDKALHVGNADR</sequence>
<protein>
    <submittedName>
        <fullName evidence="1">Uncharacterized protein</fullName>
    </submittedName>
</protein>
<dbReference type="EMBL" id="QAIC01000037">
    <property type="protein sequence ID" value="MDN4573646.1"/>
    <property type="molecule type" value="Genomic_DNA"/>
</dbReference>
<comment type="caution">
    <text evidence="1">The sequence shown here is derived from an EMBL/GenBank/DDBJ whole genome shotgun (WGS) entry which is preliminary data.</text>
</comment>
<name>A0AAW7MLI4_9BURK</name>
<reference evidence="1" key="1">
    <citation type="submission" date="2018-04" db="EMBL/GenBank/DDBJ databases">
        <authorList>
            <person name="Jy Z."/>
        </authorList>
    </citation>
    <scope>NUCLEOTIDE SEQUENCE</scope>
    <source>
        <strain evidence="2">AS13</strain>
        <strain evidence="1">LA18</strain>
    </source>
</reference>
<evidence type="ECO:0000313" key="1">
    <source>
        <dbReference type="EMBL" id="MDN4573646.1"/>
    </source>
</evidence>
<dbReference type="AlphaFoldDB" id="A0AAW7MLI4"/>
<evidence type="ECO:0000313" key="3">
    <source>
        <dbReference type="Proteomes" id="UP001172788"/>
    </source>
</evidence>